<proteinExistence type="predicted"/>
<dbReference type="GO" id="GO:0005737">
    <property type="term" value="C:cytoplasm"/>
    <property type="evidence" value="ECO:0007669"/>
    <property type="project" value="TreeGrafter"/>
</dbReference>
<comment type="caution">
    <text evidence="1">The sequence shown here is derived from an EMBL/GenBank/DDBJ whole genome shotgun (WGS) entry which is preliminary data.</text>
</comment>
<keyword evidence="2" id="KW-1185">Reference proteome</keyword>
<dbReference type="Pfam" id="PF12239">
    <property type="entry name" value="DUF3605"/>
    <property type="match status" value="1"/>
</dbReference>
<dbReference type="AlphaFoldDB" id="A0A066WTN9"/>
<name>A0A066WTN9_COLSU</name>
<evidence type="ECO:0000313" key="1">
    <source>
        <dbReference type="EMBL" id="KDN60238.1"/>
    </source>
</evidence>
<dbReference type="EMBL" id="JMSE01001539">
    <property type="protein sequence ID" value="KDN60238.1"/>
    <property type="molecule type" value="Genomic_DNA"/>
</dbReference>
<gene>
    <name evidence="1" type="ORF">CSUB01_03812</name>
</gene>
<dbReference type="OMA" id="IEHIHVI"/>
<dbReference type="STRING" id="1173701.A0A066WTN9"/>
<dbReference type="Proteomes" id="UP000027238">
    <property type="component" value="Unassembled WGS sequence"/>
</dbReference>
<accession>A0A066WTN9</accession>
<sequence>MDVETIIKNSPVKLSDKDIKALRDGSEELEYQTWEEVKSAITAGETGRLRRSPRDLRNYIVWHAEIGKTHGSVVEYVRRERLHWPDPIIARNAKPFAHPDDWKVIWNDWPYHLADGIMHLVVWSKSRIAVDPETGLPTEESTRMIESFLDQTFGDALGCRRGEDLVWFKQKTESQSVKALEHIHVMLRNVPVERVEKLIGQQRSQTLQVLVGNSIGVGLLPITQPGPRRPAK</sequence>
<dbReference type="PANTHER" id="PTHR35020:SF2">
    <property type="entry name" value="N-ACETYLGLUCOSAMINE-INDUCED PROTEIN 1"/>
    <property type="match status" value="1"/>
</dbReference>
<dbReference type="PANTHER" id="PTHR35020">
    <property type="entry name" value="N-ACETYLGLUCOSAMINE-INDUCED PROTEIN 1"/>
    <property type="match status" value="1"/>
</dbReference>
<dbReference type="GO" id="GO:0006044">
    <property type="term" value="P:N-acetylglucosamine metabolic process"/>
    <property type="evidence" value="ECO:0007669"/>
    <property type="project" value="TreeGrafter"/>
</dbReference>
<reference evidence="2" key="1">
    <citation type="journal article" date="2014" name="Genome Announc.">
        <title>Draft genome sequence of Colletotrichum sublineola, a destructive pathogen of cultivated sorghum.</title>
        <authorList>
            <person name="Baroncelli R."/>
            <person name="Sanz-Martin J.M."/>
            <person name="Rech G.E."/>
            <person name="Sukno S.A."/>
            <person name="Thon M.R."/>
        </authorList>
    </citation>
    <scope>NUCLEOTIDE SEQUENCE [LARGE SCALE GENOMIC DNA]</scope>
    <source>
        <strain evidence="2">TX430BB</strain>
    </source>
</reference>
<evidence type="ECO:0000313" key="2">
    <source>
        <dbReference type="Proteomes" id="UP000027238"/>
    </source>
</evidence>
<dbReference type="OrthoDB" id="498286at2759"/>
<dbReference type="InterPro" id="IPR022036">
    <property type="entry name" value="DUF3605"/>
</dbReference>
<organism evidence="1 2">
    <name type="scientific">Colletotrichum sublineola</name>
    <name type="common">Sorghum anthracnose fungus</name>
    <dbReference type="NCBI Taxonomy" id="1173701"/>
    <lineage>
        <taxon>Eukaryota</taxon>
        <taxon>Fungi</taxon>
        <taxon>Dikarya</taxon>
        <taxon>Ascomycota</taxon>
        <taxon>Pezizomycotina</taxon>
        <taxon>Sordariomycetes</taxon>
        <taxon>Hypocreomycetidae</taxon>
        <taxon>Glomerellales</taxon>
        <taxon>Glomerellaceae</taxon>
        <taxon>Colletotrichum</taxon>
        <taxon>Colletotrichum graminicola species complex</taxon>
    </lineage>
</organism>
<dbReference type="HOGENOM" id="CLU_075862_0_0_1"/>
<dbReference type="eggNOG" id="ENOG502S263">
    <property type="taxonomic scope" value="Eukaryota"/>
</dbReference>
<protein>
    <submittedName>
        <fullName evidence="1">Uncharacterized protein</fullName>
    </submittedName>
</protein>